<evidence type="ECO:0000259" key="1">
    <source>
        <dbReference type="Pfam" id="PF00425"/>
    </source>
</evidence>
<dbReference type="PRINTS" id="PR00095">
    <property type="entry name" value="ANTSNTHASEI"/>
</dbReference>
<organism evidence="2 3">
    <name type="scientific">Salinicoccus roseus</name>
    <dbReference type="NCBI Taxonomy" id="45670"/>
    <lineage>
        <taxon>Bacteria</taxon>
        <taxon>Bacillati</taxon>
        <taxon>Bacillota</taxon>
        <taxon>Bacilli</taxon>
        <taxon>Bacillales</taxon>
        <taxon>Staphylococcaceae</taxon>
        <taxon>Salinicoccus</taxon>
    </lineage>
</organism>
<name>A0A265E6R3_9STAP</name>
<evidence type="ECO:0000313" key="2">
    <source>
        <dbReference type="EMBL" id="OZT77200.1"/>
    </source>
</evidence>
<dbReference type="AlphaFoldDB" id="A0A265E6R3"/>
<dbReference type="GO" id="GO:0046820">
    <property type="term" value="F:4-amino-4-deoxychorismate synthase activity"/>
    <property type="evidence" value="ECO:0007669"/>
    <property type="project" value="TreeGrafter"/>
</dbReference>
<reference evidence="2 3" key="1">
    <citation type="submission" date="2017-07" db="EMBL/GenBank/DDBJ databases">
        <title>Shotgun whole genome sequences of three halophilic bacterial isolates.</title>
        <authorList>
            <person name="Pozzo T."/>
            <person name="Higdon S.M."/>
            <person name="Quillaguaman J."/>
        </authorList>
    </citation>
    <scope>NUCLEOTIDE SEQUENCE [LARGE SCALE GENOMIC DNA]</scope>
    <source>
        <strain evidence="2 3">BU-1</strain>
    </source>
</reference>
<dbReference type="InterPro" id="IPR019999">
    <property type="entry name" value="Anth_synth_I-like"/>
</dbReference>
<dbReference type="Gene3D" id="3.30.470.10">
    <property type="match status" value="1"/>
</dbReference>
<evidence type="ECO:0000313" key="3">
    <source>
        <dbReference type="Proteomes" id="UP000216682"/>
    </source>
</evidence>
<dbReference type="InterPro" id="IPR043131">
    <property type="entry name" value="BCAT-like_N"/>
</dbReference>
<dbReference type="SUPFAM" id="SSF56322">
    <property type="entry name" value="ADC synthase"/>
    <property type="match status" value="1"/>
</dbReference>
<dbReference type="InterPro" id="IPR043132">
    <property type="entry name" value="BCAT-like_C"/>
</dbReference>
<dbReference type="GO" id="GO:0000162">
    <property type="term" value="P:L-tryptophan biosynthetic process"/>
    <property type="evidence" value="ECO:0007669"/>
    <property type="project" value="TreeGrafter"/>
</dbReference>
<dbReference type="Pfam" id="PF00425">
    <property type="entry name" value="Chorismate_bind"/>
    <property type="match status" value="1"/>
</dbReference>
<dbReference type="Pfam" id="PF01063">
    <property type="entry name" value="Aminotran_4"/>
    <property type="match status" value="1"/>
</dbReference>
<dbReference type="InterPro" id="IPR001544">
    <property type="entry name" value="Aminotrans_IV"/>
</dbReference>
<feature type="domain" description="Chorismate-utilising enzyme C-terminal" evidence="1">
    <location>
        <begin position="121"/>
        <end position="370"/>
    </location>
</feature>
<dbReference type="InterPro" id="IPR015890">
    <property type="entry name" value="Chorismate_C"/>
</dbReference>
<dbReference type="PANTHER" id="PTHR11236:SF50">
    <property type="entry name" value="AMINODEOXYCHORISMATE SYNTHASE COMPONENT 1"/>
    <property type="match status" value="1"/>
</dbReference>
<dbReference type="InterPro" id="IPR036038">
    <property type="entry name" value="Aminotransferase-like"/>
</dbReference>
<dbReference type="SUPFAM" id="SSF56752">
    <property type="entry name" value="D-aminoacid aminotransferase-like PLP-dependent enzymes"/>
    <property type="match status" value="1"/>
</dbReference>
<dbReference type="Gene3D" id="3.20.10.10">
    <property type="entry name" value="D-amino Acid Aminotransferase, subunit A, domain 2"/>
    <property type="match status" value="1"/>
</dbReference>
<accession>A0A265E6R3</accession>
<protein>
    <recommendedName>
        <fullName evidence="1">Chorismate-utilising enzyme C-terminal domain-containing protein</fullName>
    </recommendedName>
</protein>
<dbReference type="Gene3D" id="3.60.120.10">
    <property type="entry name" value="Anthranilate synthase"/>
    <property type="match status" value="1"/>
</dbReference>
<gene>
    <name evidence="2" type="ORF">CFN03_09005</name>
</gene>
<comment type="caution">
    <text evidence="2">The sequence shown here is derived from an EMBL/GenBank/DDBJ whole genome shotgun (WGS) entry which is preliminary data.</text>
</comment>
<proteinExistence type="predicted"/>
<dbReference type="EMBL" id="NPEZ01000003">
    <property type="protein sequence ID" value="OZT77200.1"/>
    <property type="molecule type" value="Genomic_DNA"/>
</dbReference>
<sequence>MAGSSWAGSSVFLRKVKWMQVHVKFKKAERMEELYFAEPLEVLTGQYMSLEEALASAQKHADTGRYVIPALSYEAKEGGPFVIGVFGAPVDRTAFLEAYDGAGVYMMGEPAFTEAPGKIMSDIEEIRNSIRDGHTYQVNYTTRLKGTFSGDAHALFEQLIARNNGDYTMFIHWKGTSIVSCSPELFFEVDASGRISTRPMKGTARRYDDPVKDQESFDFLRHSGKDRAENVMIVDLLRNDLSKVARKGSVHVPERFTIERYDTVYQMTSTVEAEIEEGVGLPELIKALFPCGSITGAPKQSTMDIIRKLESTPRGYYCGTLGIMYPDGSQVFNVPIRTLYIEGGRYEYGTGGGITYDSIPESEYDEMVAKTAFLEDGRYKLIETMRIESGTVRRFALHEKRILKSADALAFSTPDFKEEVEAYVKRHGLDQADDIYRLRAVANASGQMTFSHGEVEAVEYADARLADAAIKAPPMFLTNKTTVRHHYHGVGDDFPIVLYYNEYQQLTEFNIGNLVVEEDGRFYTPPVTSGLLDGVMRQSLMADGRLEERGYPMETFLEKLEDGSIKIYMINSLKEWVRINLNIPG</sequence>
<dbReference type="InterPro" id="IPR005801">
    <property type="entry name" value="ADC_synthase"/>
</dbReference>
<dbReference type="PANTHER" id="PTHR11236">
    <property type="entry name" value="AMINOBENZOATE/ANTHRANILATE SYNTHASE"/>
    <property type="match status" value="1"/>
</dbReference>
<dbReference type="Proteomes" id="UP000216682">
    <property type="component" value="Unassembled WGS sequence"/>
</dbReference>